<evidence type="ECO:0000259" key="2">
    <source>
        <dbReference type="Pfam" id="PF12898"/>
    </source>
</evidence>
<feature type="region of interest" description="Disordered" evidence="1">
    <location>
        <begin position="270"/>
        <end position="307"/>
    </location>
</feature>
<reference evidence="3" key="2">
    <citation type="submission" date="2023-01" db="EMBL/GenBank/DDBJ databases">
        <authorList>
            <person name="Petersen C."/>
        </authorList>
    </citation>
    <scope>NUCLEOTIDE SEQUENCE</scope>
    <source>
        <strain evidence="3">IBT 17514</strain>
    </source>
</reference>
<sequence length="307" mass="35005">MSYENKLSLPGGMDLPSSLYDSPERSLRSKKNRAFGREGYSRGLQQALEASSLFNNWGTHTDRSLRITAIELPNPIRCAICKEFRRHEEYSKTQLNFLKQEAYVNGPGSMYDQRIAKCRTCAHSTIDELHCSSCGHWKAVDEFSNTQRRVQHHICKRCQNWYQHPSTVDDSIGHMNALEEGARLQLEQNMDEASTGNWTGGGNSDDLFEGLPPATKETPWLDDEGRPLMVKGLNGLEDIPVRHPTKDIRHLYRPDTLKQPRKFGAVVRPARTHPEEQELPLPPQTPPPVDPDEELPPHLNKATWEYL</sequence>
<dbReference type="InterPro" id="IPR024630">
    <property type="entry name" value="Stc1"/>
</dbReference>
<feature type="compositionally biased region" description="Pro residues" evidence="1">
    <location>
        <begin position="280"/>
        <end position="289"/>
    </location>
</feature>
<gene>
    <name evidence="3" type="ORF">N7493_007997</name>
</gene>
<evidence type="ECO:0000313" key="4">
    <source>
        <dbReference type="Proteomes" id="UP001215712"/>
    </source>
</evidence>
<reference evidence="3" key="1">
    <citation type="journal article" date="2023" name="IMA Fungus">
        <title>Comparative genomic study of the Penicillium genus elucidates a diverse pangenome and 15 lateral gene transfer events.</title>
        <authorList>
            <person name="Petersen C."/>
            <person name="Sorensen T."/>
            <person name="Nielsen M.R."/>
            <person name="Sondergaard T.E."/>
            <person name="Sorensen J.L."/>
            <person name="Fitzpatrick D.A."/>
            <person name="Frisvad J.C."/>
            <person name="Nielsen K.L."/>
        </authorList>
    </citation>
    <scope>NUCLEOTIDE SEQUENCE</scope>
    <source>
        <strain evidence="3">IBT 17514</strain>
    </source>
</reference>
<comment type="caution">
    <text evidence="3">The sequence shown here is derived from an EMBL/GenBank/DDBJ whole genome shotgun (WGS) entry which is preliminary data.</text>
</comment>
<dbReference type="EMBL" id="JAQJAN010000012">
    <property type="protein sequence ID" value="KAJ5716086.1"/>
    <property type="molecule type" value="Genomic_DNA"/>
</dbReference>
<name>A0AAD6HGC2_9EURO</name>
<feature type="domain" description="Stc1" evidence="2">
    <location>
        <begin position="77"/>
        <end position="160"/>
    </location>
</feature>
<protein>
    <recommendedName>
        <fullName evidence="2">Stc1 domain-containing protein</fullName>
    </recommendedName>
</protein>
<evidence type="ECO:0000313" key="3">
    <source>
        <dbReference type="EMBL" id="KAJ5716086.1"/>
    </source>
</evidence>
<keyword evidence="4" id="KW-1185">Reference proteome</keyword>
<dbReference type="Proteomes" id="UP001215712">
    <property type="component" value="Unassembled WGS sequence"/>
</dbReference>
<evidence type="ECO:0000256" key="1">
    <source>
        <dbReference type="SAM" id="MobiDB-lite"/>
    </source>
</evidence>
<feature type="region of interest" description="Disordered" evidence="1">
    <location>
        <begin position="1"/>
        <end position="32"/>
    </location>
</feature>
<proteinExistence type="predicted"/>
<dbReference type="Pfam" id="PF12898">
    <property type="entry name" value="Stc1"/>
    <property type="match status" value="1"/>
</dbReference>
<accession>A0AAD6HGC2</accession>
<organism evidence="3 4">
    <name type="scientific">Penicillium malachiteum</name>
    <dbReference type="NCBI Taxonomy" id="1324776"/>
    <lineage>
        <taxon>Eukaryota</taxon>
        <taxon>Fungi</taxon>
        <taxon>Dikarya</taxon>
        <taxon>Ascomycota</taxon>
        <taxon>Pezizomycotina</taxon>
        <taxon>Eurotiomycetes</taxon>
        <taxon>Eurotiomycetidae</taxon>
        <taxon>Eurotiales</taxon>
        <taxon>Aspergillaceae</taxon>
        <taxon>Penicillium</taxon>
    </lineage>
</organism>
<dbReference type="AlphaFoldDB" id="A0AAD6HGC2"/>